<protein>
    <recommendedName>
        <fullName evidence="3">Ribosome biogenesis protein SLX9</fullName>
    </recommendedName>
</protein>
<proteinExistence type="inferred from homology"/>
<accession>A0A9P7QBK9</accession>
<dbReference type="GO" id="GO:0030686">
    <property type="term" value="C:90S preribosome"/>
    <property type="evidence" value="ECO:0007669"/>
    <property type="project" value="InterPro"/>
</dbReference>
<comment type="caution">
    <text evidence="6">The sequence shown here is derived from an EMBL/GenBank/DDBJ whole genome shotgun (WGS) entry which is preliminary data.</text>
</comment>
<evidence type="ECO:0000256" key="5">
    <source>
        <dbReference type="SAM" id="MobiDB-lite"/>
    </source>
</evidence>
<sequence>MSLTGWHWAVALAPLPPSTSQSARTLRTQRITGQIHPLLPSKIYRPDAHVTDDFLSTKRDKRLIKHSSFLSRIATTAPTSSTGSRSKITKYSSRRRPKNKLKTSLEGLADALPEIQDGEGARPDLEGKIRHRSLSSKKGALRRKEKLVRGEMKRFGASMAVLAAGSKNENGRAGGEDDASMQGVQEQVSGDAQAASAAQEPTSNRWAALRGYISSTMEQNPAFLDK</sequence>
<feature type="region of interest" description="Disordered" evidence="5">
    <location>
        <begin position="116"/>
        <end position="143"/>
    </location>
</feature>
<name>A0A9P7QBK9_9HYPO</name>
<comment type="similarity">
    <text evidence="2">Belongs to the SLX9 family.</text>
</comment>
<dbReference type="InterPro" id="IPR028160">
    <property type="entry name" value="Slx9-like"/>
</dbReference>
<evidence type="ECO:0000256" key="2">
    <source>
        <dbReference type="ARBA" id="ARBA00011022"/>
    </source>
</evidence>
<evidence type="ECO:0000256" key="3">
    <source>
        <dbReference type="ARBA" id="ARBA00021321"/>
    </source>
</evidence>
<dbReference type="AlphaFoldDB" id="A0A9P7QBK9"/>
<reference evidence="6 7" key="1">
    <citation type="journal article" date="2020" name="bioRxiv">
        <title>Whole genome comparisons of ergot fungi reveals the divergence and evolution of species within the genus Claviceps are the result of varying mechanisms driving genome evolution and host range expansion.</title>
        <authorList>
            <person name="Wyka S.A."/>
            <person name="Mondo S.J."/>
            <person name="Liu M."/>
            <person name="Dettman J."/>
            <person name="Nalam V."/>
            <person name="Broders K.D."/>
        </authorList>
    </citation>
    <scope>NUCLEOTIDE SEQUENCE [LARGE SCALE GENOMIC DNA]</scope>
    <source>
        <strain evidence="6 7">Clav52</strain>
    </source>
</reference>
<dbReference type="Proteomes" id="UP000707071">
    <property type="component" value="Unassembled WGS sequence"/>
</dbReference>
<dbReference type="GO" id="GO:0030688">
    <property type="term" value="C:preribosome, small subunit precursor"/>
    <property type="evidence" value="ECO:0007669"/>
    <property type="project" value="InterPro"/>
</dbReference>
<organism evidence="6 7">
    <name type="scientific">Claviceps aff. purpurea</name>
    <dbReference type="NCBI Taxonomy" id="1967640"/>
    <lineage>
        <taxon>Eukaryota</taxon>
        <taxon>Fungi</taxon>
        <taxon>Dikarya</taxon>
        <taxon>Ascomycota</taxon>
        <taxon>Pezizomycotina</taxon>
        <taxon>Sordariomycetes</taxon>
        <taxon>Hypocreomycetidae</taxon>
        <taxon>Hypocreales</taxon>
        <taxon>Clavicipitaceae</taxon>
        <taxon>Claviceps</taxon>
    </lineage>
</organism>
<feature type="compositionally biased region" description="Basic residues" evidence="5">
    <location>
        <begin position="129"/>
        <end position="143"/>
    </location>
</feature>
<feature type="region of interest" description="Disordered" evidence="5">
    <location>
        <begin position="75"/>
        <end position="100"/>
    </location>
</feature>
<keyword evidence="7" id="KW-1185">Reference proteome</keyword>
<comment type="subcellular location">
    <subcellularLocation>
        <location evidence="1">Nucleus</location>
        <location evidence="1">Nucleolus</location>
    </subcellularLocation>
</comment>
<dbReference type="Pfam" id="PF15341">
    <property type="entry name" value="SLX9"/>
    <property type="match status" value="1"/>
</dbReference>
<feature type="compositionally biased region" description="Polar residues" evidence="5">
    <location>
        <begin position="75"/>
        <end position="91"/>
    </location>
</feature>
<evidence type="ECO:0000313" key="6">
    <source>
        <dbReference type="EMBL" id="KAG6288234.1"/>
    </source>
</evidence>
<feature type="region of interest" description="Disordered" evidence="5">
    <location>
        <begin position="166"/>
        <end position="204"/>
    </location>
</feature>
<dbReference type="GO" id="GO:0005730">
    <property type="term" value="C:nucleolus"/>
    <property type="evidence" value="ECO:0007669"/>
    <property type="project" value="UniProtKB-SubCell"/>
</dbReference>
<evidence type="ECO:0000256" key="1">
    <source>
        <dbReference type="ARBA" id="ARBA00004604"/>
    </source>
</evidence>
<gene>
    <name evidence="6" type="ORF">E4U09_005671</name>
</gene>
<evidence type="ECO:0000313" key="7">
    <source>
        <dbReference type="Proteomes" id="UP000707071"/>
    </source>
</evidence>
<evidence type="ECO:0000256" key="4">
    <source>
        <dbReference type="ARBA" id="ARBA00023242"/>
    </source>
</evidence>
<feature type="compositionally biased region" description="Basic and acidic residues" evidence="5">
    <location>
        <begin position="119"/>
        <end position="128"/>
    </location>
</feature>
<dbReference type="EMBL" id="SRRH01000488">
    <property type="protein sequence ID" value="KAG6288234.1"/>
    <property type="molecule type" value="Genomic_DNA"/>
</dbReference>
<keyword evidence="4" id="KW-0539">Nucleus</keyword>
<dbReference type="GO" id="GO:0000462">
    <property type="term" value="P:maturation of SSU-rRNA from tricistronic rRNA transcript (SSU-rRNA, 5.8S rRNA, LSU-rRNA)"/>
    <property type="evidence" value="ECO:0007669"/>
    <property type="project" value="InterPro"/>
</dbReference>